<feature type="transmembrane region" description="Helical" evidence="1">
    <location>
        <begin position="22"/>
        <end position="40"/>
    </location>
</feature>
<gene>
    <name evidence="3" type="primary">LOC113514495</name>
</gene>
<evidence type="ECO:0000313" key="2">
    <source>
        <dbReference type="Proteomes" id="UP001652740"/>
    </source>
</evidence>
<evidence type="ECO:0000313" key="3">
    <source>
        <dbReference type="RefSeq" id="XP_026754387.3"/>
    </source>
</evidence>
<dbReference type="InParanoid" id="A0A6J1WJL1"/>
<feature type="transmembrane region" description="Helical" evidence="1">
    <location>
        <begin position="118"/>
        <end position="141"/>
    </location>
</feature>
<dbReference type="GeneID" id="113514495"/>
<feature type="transmembrane region" description="Helical" evidence="1">
    <location>
        <begin position="86"/>
        <end position="106"/>
    </location>
</feature>
<dbReference type="RefSeq" id="XP_026754387.3">
    <property type="nucleotide sequence ID" value="XM_026898586.3"/>
</dbReference>
<dbReference type="Proteomes" id="UP001652740">
    <property type="component" value="Unplaced"/>
</dbReference>
<keyword evidence="2" id="KW-1185">Reference proteome</keyword>
<dbReference type="KEGG" id="gmw:113514495"/>
<keyword evidence="1" id="KW-1133">Transmembrane helix</keyword>
<name>A0A6J1WJL1_GALME</name>
<dbReference type="PROSITE" id="PS51257">
    <property type="entry name" value="PROKAR_LIPOPROTEIN"/>
    <property type="match status" value="1"/>
</dbReference>
<dbReference type="AlphaFoldDB" id="A0A6J1WJL1"/>
<reference evidence="3" key="1">
    <citation type="submission" date="2025-08" db="UniProtKB">
        <authorList>
            <consortium name="RefSeq"/>
        </authorList>
    </citation>
    <scope>IDENTIFICATION</scope>
    <source>
        <tissue evidence="3">Whole larvae</tissue>
    </source>
</reference>
<proteinExistence type="predicted"/>
<keyword evidence="1" id="KW-0812">Transmembrane</keyword>
<feature type="transmembrane region" description="Helical" evidence="1">
    <location>
        <begin position="61"/>
        <end position="80"/>
    </location>
</feature>
<organism evidence="2 3">
    <name type="scientific">Galleria mellonella</name>
    <name type="common">Greater wax moth</name>
    <dbReference type="NCBI Taxonomy" id="7137"/>
    <lineage>
        <taxon>Eukaryota</taxon>
        <taxon>Metazoa</taxon>
        <taxon>Ecdysozoa</taxon>
        <taxon>Arthropoda</taxon>
        <taxon>Hexapoda</taxon>
        <taxon>Insecta</taxon>
        <taxon>Pterygota</taxon>
        <taxon>Neoptera</taxon>
        <taxon>Endopterygota</taxon>
        <taxon>Lepidoptera</taxon>
        <taxon>Glossata</taxon>
        <taxon>Ditrysia</taxon>
        <taxon>Pyraloidea</taxon>
        <taxon>Pyralidae</taxon>
        <taxon>Galleriinae</taxon>
        <taxon>Galleria</taxon>
    </lineage>
</organism>
<evidence type="ECO:0000256" key="1">
    <source>
        <dbReference type="SAM" id="Phobius"/>
    </source>
</evidence>
<keyword evidence="1" id="KW-0472">Membrane</keyword>
<protein>
    <submittedName>
        <fullName evidence="3">Uncharacterized protein LOC113514495</fullName>
    </submittedName>
</protein>
<accession>A0A6J1WJL1</accession>
<sequence length="176" mass="20177">MEKLTTLMLCENNSCCCLPKRVTIIMISLVSLAGCVVDTMSIESCRKQCSELRNLVDSIRTVLITLFQMANLLLLLASLLENSLLVQIYVWYTMGFVVMGLTVSILEFLVNMKWEGRWSFVTFVPEVAFFLVFIFILYFFIRINCDKQRSIVNLRYSLLAISLGFARGRIVMLNSL</sequence>